<dbReference type="EMBL" id="GGFK01015786">
    <property type="protein sequence ID" value="MBW49107.1"/>
    <property type="molecule type" value="Transcribed_RNA"/>
</dbReference>
<sequence length="70" mass="7239">MHLDPVDGDGVAFRLNTRGVGLLLLVLVLATDDASARGPTLWNNLLCADGGVTTVEPPPLLELMDGGIDG</sequence>
<evidence type="ECO:0000256" key="1">
    <source>
        <dbReference type="SAM" id="SignalP"/>
    </source>
</evidence>
<organism evidence="2">
    <name type="scientific">Anopheles triannulatus</name>
    <dbReference type="NCBI Taxonomy" id="58253"/>
    <lineage>
        <taxon>Eukaryota</taxon>
        <taxon>Metazoa</taxon>
        <taxon>Ecdysozoa</taxon>
        <taxon>Arthropoda</taxon>
        <taxon>Hexapoda</taxon>
        <taxon>Insecta</taxon>
        <taxon>Pterygota</taxon>
        <taxon>Neoptera</taxon>
        <taxon>Endopterygota</taxon>
        <taxon>Diptera</taxon>
        <taxon>Nematocera</taxon>
        <taxon>Culicoidea</taxon>
        <taxon>Culicidae</taxon>
        <taxon>Anophelinae</taxon>
        <taxon>Anopheles</taxon>
    </lineage>
</organism>
<proteinExistence type="predicted"/>
<accession>A0A2M4B7V2</accession>
<feature type="chain" id="PRO_5014785690" evidence="1">
    <location>
        <begin position="37"/>
        <end position="70"/>
    </location>
</feature>
<name>A0A2M4B7V2_9DIPT</name>
<evidence type="ECO:0000313" key="2">
    <source>
        <dbReference type="EMBL" id="MBW49107.1"/>
    </source>
</evidence>
<keyword evidence="1" id="KW-0732">Signal</keyword>
<reference evidence="2" key="1">
    <citation type="submission" date="2018-01" db="EMBL/GenBank/DDBJ databases">
        <title>An insight into the sialome of Amazonian anophelines.</title>
        <authorList>
            <person name="Ribeiro J.M."/>
            <person name="Scarpassa V."/>
            <person name="Calvo E."/>
        </authorList>
    </citation>
    <scope>NUCLEOTIDE SEQUENCE</scope>
    <source>
        <tissue evidence="2">Salivary glands</tissue>
    </source>
</reference>
<dbReference type="AlphaFoldDB" id="A0A2M4B7V2"/>
<protein>
    <submittedName>
        <fullName evidence="2">Putative secreted protein</fullName>
    </submittedName>
</protein>
<feature type="signal peptide" evidence="1">
    <location>
        <begin position="1"/>
        <end position="36"/>
    </location>
</feature>